<organism evidence="2 3">
    <name type="scientific">Apiospora phragmitis</name>
    <dbReference type="NCBI Taxonomy" id="2905665"/>
    <lineage>
        <taxon>Eukaryota</taxon>
        <taxon>Fungi</taxon>
        <taxon>Dikarya</taxon>
        <taxon>Ascomycota</taxon>
        <taxon>Pezizomycotina</taxon>
        <taxon>Sordariomycetes</taxon>
        <taxon>Xylariomycetidae</taxon>
        <taxon>Amphisphaeriales</taxon>
        <taxon>Apiosporaceae</taxon>
        <taxon>Apiospora</taxon>
    </lineage>
</organism>
<evidence type="ECO:0000313" key="3">
    <source>
        <dbReference type="Proteomes" id="UP001480595"/>
    </source>
</evidence>
<feature type="compositionally biased region" description="Basic and acidic residues" evidence="1">
    <location>
        <begin position="93"/>
        <end position="105"/>
    </location>
</feature>
<comment type="caution">
    <text evidence="2">The sequence shown here is derived from an EMBL/GenBank/DDBJ whole genome shotgun (WGS) entry which is preliminary data.</text>
</comment>
<accession>A0ABR1VSI7</accession>
<protein>
    <submittedName>
        <fullName evidence="2">Uncharacterized protein</fullName>
    </submittedName>
</protein>
<sequence length="225" mass="25453">MNVLRTEKREKLQKADSKPTHRSTIAHKLPDTAPPILPDMDTESSFPYDSEGSQVETYHSSDEDDMPWVDNAAKNAITDASDSNVSSPEPSVYDEKQTFDSDKRPEPVDASLEYFNFLLRPVATGKRTDQAFPWSVAAALLQQVPFPNASTHVLSLESPSLGHVDINKGCFEIIRLHCDRNQDLESELAKLLRGRRDLDAELLCRGDDITYYKEEIKSLKKNRHH</sequence>
<feature type="compositionally biased region" description="Polar residues" evidence="1">
    <location>
        <begin position="43"/>
        <end position="58"/>
    </location>
</feature>
<name>A0ABR1VSI7_9PEZI</name>
<keyword evidence="3" id="KW-1185">Reference proteome</keyword>
<evidence type="ECO:0000256" key="1">
    <source>
        <dbReference type="SAM" id="MobiDB-lite"/>
    </source>
</evidence>
<evidence type="ECO:0000313" key="2">
    <source>
        <dbReference type="EMBL" id="KAK8074215.1"/>
    </source>
</evidence>
<dbReference type="EMBL" id="JAQQWL010000005">
    <property type="protein sequence ID" value="KAK8074215.1"/>
    <property type="molecule type" value="Genomic_DNA"/>
</dbReference>
<feature type="compositionally biased region" description="Basic and acidic residues" evidence="1">
    <location>
        <begin position="1"/>
        <end position="19"/>
    </location>
</feature>
<feature type="region of interest" description="Disordered" evidence="1">
    <location>
        <begin position="1"/>
        <end position="105"/>
    </location>
</feature>
<gene>
    <name evidence="2" type="ORF">PG994_005114</name>
</gene>
<dbReference type="GeneID" id="92089586"/>
<proteinExistence type="predicted"/>
<reference evidence="2 3" key="1">
    <citation type="submission" date="2023-01" db="EMBL/GenBank/DDBJ databases">
        <title>Analysis of 21 Apiospora genomes using comparative genomics revels a genus with tremendous synthesis potential of carbohydrate active enzymes and secondary metabolites.</title>
        <authorList>
            <person name="Sorensen T."/>
        </authorList>
    </citation>
    <scope>NUCLEOTIDE SEQUENCE [LARGE SCALE GENOMIC DNA]</scope>
    <source>
        <strain evidence="2 3">CBS 135458</strain>
    </source>
</reference>
<dbReference type="RefSeq" id="XP_066718690.1">
    <property type="nucleotide sequence ID" value="XM_066856523.1"/>
</dbReference>
<dbReference type="Proteomes" id="UP001480595">
    <property type="component" value="Unassembled WGS sequence"/>
</dbReference>
<feature type="compositionally biased region" description="Polar residues" evidence="1">
    <location>
        <begin position="78"/>
        <end position="89"/>
    </location>
</feature>